<keyword evidence="1" id="KW-0472">Membrane</keyword>
<protein>
    <submittedName>
        <fullName evidence="3">Uncharacterized protein</fullName>
    </submittedName>
</protein>
<sequence>MLNKLMPFGIFSALFLLLPSAVVFAAENGNGSDNGGMGFTEIIFSILAFVILAIFVFYMFRDNAK</sequence>
<evidence type="ECO:0000313" key="3">
    <source>
        <dbReference type="EMBL" id="SDN31946.1"/>
    </source>
</evidence>
<reference evidence="4" key="1">
    <citation type="submission" date="2016-10" db="EMBL/GenBank/DDBJ databases">
        <authorList>
            <person name="Varghese N."/>
            <person name="Submissions S."/>
        </authorList>
    </citation>
    <scope>NUCLEOTIDE SEQUENCE [LARGE SCALE GENOMIC DNA]</scope>
    <source>
        <strain evidence="4">CGMCC 1.10369</strain>
    </source>
</reference>
<evidence type="ECO:0000256" key="1">
    <source>
        <dbReference type="SAM" id="Phobius"/>
    </source>
</evidence>
<feature type="signal peptide" evidence="2">
    <location>
        <begin position="1"/>
        <end position="25"/>
    </location>
</feature>
<evidence type="ECO:0000313" key="4">
    <source>
        <dbReference type="Proteomes" id="UP000198778"/>
    </source>
</evidence>
<keyword evidence="1" id="KW-0812">Transmembrane</keyword>
<feature type="transmembrane region" description="Helical" evidence="1">
    <location>
        <begin position="41"/>
        <end position="60"/>
    </location>
</feature>
<feature type="chain" id="PRO_5011638495" evidence="2">
    <location>
        <begin position="26"/>
        <end position="65"/>
    </location>
</feature>
<organism evidence="3 4">
    <name type="scientific">Alkalicoccus daliensis</name>
    <dbReference type="NCBI Taxonomy" id="745820"/>
    <lineage>
        <taxon>Bacteria</taxon>
        <taxon>Bacillati</taxon>
        <taxon>Bacillota</taxon>
        <taxon>Bacilli</taxon>
        <taxon>Bacillales</taxon>
        <taxon>Bacillaceae</taxon>
        <taxon>Alkalicoccus</taxon>
    </lineage>
</organism>
<gene>
    <name evidence="3" type="ORF">SAMN04488053_101455</name>
</gene>
<keyword evidence="1" id="KW-1133">Transmembrane helix</keyword>
<proteinExistence type="predicted"/>
<keyword evidence="4" id="KW-1185">Reference proteome</keyword>
<dbReference type="EMBL" id="FNIL01000001">
    <property type="protein sequence ID" value="SDN31946.1"/>
    <property type="molecule type" value="Genomic_DNA"/>
</dbReference>
<dbReference type="OrthoDB" id="9940657at2"/>
<dbReference type="Proteomes" id="UP000198778">
    <property type="component" value="Unassembled WGS sequence"/>
</dbReference>
<keyword evidence="2" id="KW-0732">Signal</keyword>
<accession>A0A1H0AGS7</accession>
<evidence type="ECO:0000256" key="2">
    <source>
        <dbReference type="SAM" id="SignalP"/>
    </source>
</evidence>
<dbReference type="RefSeq" id="WP_090840164.1">
    <property type="nucleotide sequence ID" value="NZ_FNIL01000001.1"/>
</dbReference>
<dbReference type="AlphaFoldDB" id="A0A1H0AGS7"/>
<name>A0A1H0AGS7_9BACI</name>